<evidence type="ECO:0000313" key="1">
    <source>
        <dbReference type="EMBL" id="MCY1074424.1"/>
    </source>
</evidence>
<proteinExistence type="predicted"/>
<name>A0ABT4A0B8_9BACT</name>
<dbReference type="InterPro" id="IPR006311">
    <property type="entry name" value="TAT_signal"/>
</dbReference>
<organism evidence="1 2">
    <name type="scientific">Archangium lansingense</name>
    <dbReference type="NCBI Taxonomy" id="2995310"/>
    <lineage>
        <taxon>Bacteria</taxon>
        <taxon>Pseudomonadati</taxon>
        <taxon>Myxococcota</taxon>
        <taxon>Myxococcia</taxon>
        <taxon>Myxococcales</taxon>
        <taxon>Cystobacterineae</taxon>
        <taxon>Archangiaceae</taxon>
        <taxon>Archangium</taxon>
    </lineage>
</organism>
<reference evidence="1 2" key="1">
    <citation type="submission" date="2022-11" db="EMBL/GenBank/DDBJ databases">
        <title>Minimal conservation of predation-associated metabolite biosynthetic gene clusters underscores biosynthetic potential of Myxococcota including descriptions for ten novel species: Archangium lansinium sp. nov., Myxococcus landrumus sp. nov., Nannocystis bai.</title>
        <authorList>
            <person name="Ahearne A."/>
            <person name="Stevens C."/>
            <person name="Phillips K."/>
        </authorList>
    </citation>
    <scope>NUCLEOTIDE SEQUENCE [LARGE SCALE GENOMIC DNA]</scope>
    <source>
        <strain evidence="1 2">MIWBW</strain>
    </source>
</reference>
<protein>
    <submittedName>
        <fullName evidence="1">DUF1552 domain-containing protein</fullName>
    </submittedName>
</protein>
<evidence type="ECO:0000313" key="2">
    <source>
        <dbReference type="Proteomes" id="UP001207654"/>
    </source>
</evidence>
<dbReference type="Pfam" id="PF07586">
    <property type="entry name" value="HXXSHH"/>
    <property type="match status" value="1"/>
</dbReference>
<keyword evidence="2" id="KW-1185">Reference proteome</keyword>
<gene>
    <name evidence="1" type="ORF">OV287_07985</name>
</gene>
<sequence length="520" mass="56500">MSDLSFRPTRRFFLKGAGGAVLALPVLPSLLSTSEARAQAATANKCFVGFMTLHGGIQPGNMFPADATLTESMSYAGHTIYRGALNTGSTALSPVLTSPLLSPNLVSKLNVLRGLDITFLIAHHYGMASLGNLAATNDPHPMRSFPRPSIDQVMAWSSAFYPNLTGVRQRSIVATQNSVFSYQYADPIGRSGGIQPVSDQSSSLQIFDRLFPNVGGTQPTRKPIVDLVLGSYSRLRSNSRLSAADKQRLDEHVQRVHELERRLATVPVSCGSAPRPTQSNHSLLGGSLGNPSSSYQLNPDTQVRYFQLLNEVIALGFNCGVTRVASVMGDAYVNTFYAYSRDLWHEEVAHAETTATGQERLVAAQRQFFSGVVMDLATRLEGLSDGAGNTLLDQSLILWMQEHGPLAHEGFNIPVVTVGRAGGFLRTGSYCDYRNRSKVIDSSVGMAPGLTWNQLMGTSLQAMGVPRTEYQEPDHDGYGKRYVQTTKDNPDNPYGRYTGAQAWPDSVWSAAGDVLPYLRA</sequence>
<comment type="caution">
    <text evidence="1">The sequence shown here is derived from an EMBL/GenBank/DDBJ whole genome shotgun (WGS) entry which is preliminary data.</text>
</comment>
<dbReference type="PROSITE" id="PS51318">
    <property type="entry name" value="TAT"/>
    <property type="match status" value="1"/>
</dbReference>
<dbReference type="Proteomes" id="UP001207654">
    <property type="component" value="Unassembled WGS sequence"/>
</dbReference>
<accession>A0ABT4A0B8</accession>
<dbReference type="InterPro" id="IPR011447">
    <property type="entry name" value="DUF1552"/>
</dbReference>
<dbReference type="RefSeq" id="WP_267533390.1">
    <property type="nucleotide sequence ID" value="NZ_JAPNKA010000001.1"/>
</dbReference>
<dbReference type="EMBL" id="JAPNKA010000001">
    <property type="protein sequence ID" value="MCY1074424.1"/>
    <property type="molecule type" value="Genomic_DNA"/>
</dbReference>